<dbReference type="PANTHER" id="PTHR46292:SF2">
    <property type="entry name" value="COILED-COIL DOMAIN-CONTAINING PROTEIN 102B"/>
    <property type="match status" value="1"/>
</dbReference>
<reference evidence="4" key="1">
    <citation type="submission" date="2019-05" db="EMBL/GenBank/DDBJ databases">
        <authorList>
            <person name="Zhang S."/>
            <person name="Liu J."/>
        </authorList>
    </citation>
    <scope>NUCLEOTIDE SEQUENCE [LARGE SCALE GENOMIC DNA]</scope>
</reference>
<name>A0A8B9YG11_BOSMU</name>
<proteinExistence type="predicted"/>
<dbReference type="PANTHER" id="PTHR46292">
    <property type="entry name" value="COILED-COIL DOMAIN-CONTAINING PROTEIN 102A"/>
    <property type="match status" value="1"/>
</dbReference>
<dbReference type="AlphaFoldDB" id="A0A8B9YG11"/>
<evidence type="ECO:0000313" key="5">
    <source>
        <dbReference type="Proteomes" id="UP000694520"/>
    </source>
</evidence>
<reference evidence="4" key="3">
    <citation type="submission" date="2025-09" db="UniProtKB">
        <authorList>
            <consortium name="Ensembl"/>
        </authorList>
    </citation>
    <scope>IDENTIFICATION</scope>
</reference>
<feature type="coiled-coil region" evidence="2">
    <location>
        <begin position="439"/>
        <end position="529"/>
    </location>
</feature>
<protein>
    <recommendedName>
        <fullName evidence="6">Coiled-coil domain containing 102B</fullName>
    </recommendedName>
</protein>
<dbReference type="Proteomes" id="UP000694520">
    <property type="component" value="Chromosome 21"/>
</dbReference>
<accession>A0A8B9YG11</accession>
<feature type="coiled-coil region" evidence="2">
    <location>
        <begin position="266"/>
        <end position="300"/>
    </location>
</feature>
<evidence type="ECO:0008006" key="6">
    <source>
        <dbReference type="Google" id="ProtNLM"/>
    </source>
</evidence>
<evidence type="ECO:0000256" key="3">
    <source>
        <dbReference type="SAM" id="MobiDB-lite"/>
    </source>
</evidence>
<evidence type="ECO:0000256" key="1">
    <source>
        <dbReference type="ARBA" id="ARBA00023054"/>
    </source>
</evidence>
<keyword evidence="5" id="KW-1185">Reference proteome</keyword>
<dbReference type="Ensembl" id="ENSBGRT00000038097.1">
    <property type="protein sequence ID" value="ENSBGRP00000032965.1"/>
    <property type="gene ID" value="ENSBGRG00000020660.1"/>
</dbReference>
<dbReference type="GeneTree" id="ENSGT00730000110960"/>
<feature type="region of interest" description="Disordered" evidence="3">
    <location>
        <begin position="33"/>
        <end position="62"/>
    </location>
</feature>
<evidence type="ECO:0000256" key="2">
    <source>
        <dbReference type="SAM" id="Coils"/>
    </source>
</evidence>
<sequence length="613" mass="71177">MNLDSIHRLIEETHIFGMQQSCVRSLCDLAAPAPAHGDPGSSCPSPLGPQSPAARSGRAPSWSTSEWDIRAELRLRELEEVKARAAQMEKTMRWWSDCTANWREKWSKVRAERNSAREEGRQLRIKLDMAVKELSALKKKQPLPHPVEATQDRKLPGFPEVARAQRDPLQIGSKTCESIRECLGKREFPTKENANSKEASLIIDPLKLSEEMKLSLDCPDLFKNGISENCTVRPGLRLQAINLPLENEMPEISALQGHLDDFQKVLWKEREMRLSLEKEIERLESALSVWKWKYEELKESKAKSLKQFDILHGQHKNEMEEVSGLLREESKSQNSNDRVAYELRAELERLQAENTSEWDKRELLEKEKQGLERENRRLKVQVKEMEDLLHRRNRLSENSEGPDFKTSGVELQEKNKELVDLQHAYCKLSRQYQAKTAELTHANNLVDQNEAEVKKLRLRVEELKWGLNQKEDKIYPHVFPKRRKYSHLENYSGLLDDFLNQIHKLQRSLNEQKETNENLEIKLRHLQNRSLLVIYGEGNGDPLQCSCLEHPRAGGAWWAAVYGVAQNIYFCFTDHAKAFDCVNHSKLWKILKEMVFPVVMYRCESWTVKKAEC</sequence>
<reference evidence="4" key="2">
    <citation type="submission" date="2025-08" db="UniProtKB">
        <authorList>
            <consortium name="Ensembl"/>
        </authorList>
    </citation>
    <scope>IDENTIFICATION</scope>
</reference>
<organism evidence="4 5">
    <name type="scientific">Bos mutus grunniens</name>
    <name type="common">Wild yak</name>
    <name type="synonym">Bos grunniens</name>
    <dbReference type="NCBI Taxonomy" id="30521"/>
    <lineage>
        <taxon>Eukaryota</taxon>
        <taxon>Metazoa</taxon>
        <taxon>Chordata</taxon>
        <taxon>Craniata</taxon>
        <taxon>Vertebrata</taxon>
        <taxon>Euteleostomi</taxon>
        <taxon>Mammalia</taxon>
        <taxon>Eutheria</taxon>
        <taxon>Laurasiatheria</taxon>
        <taxon>Artiodactyla</taxon>
        <taxon>Ruminantia</taxon>
        <taxon>Pecora</taxon>
        <taxon>Bovidae</taxon>
        <taxon>Bovinae</taxon>
        <taxon>Bos</taxon>
    </lineage>
</organism>
<keyword evidence="1 2" id="KW-0175">Coiled coil</keyword>
<feature type="coiled-coil region" evidence="2">
    <location>
        <begin position="361"/>
        <end position="398"/>
    </location>
</feature>
<evidence type="ECO:0000313" key="4">
    <source>
        <dbReference type="Ensembl" id="ENSBGRP00000032965.1"/>
    </source>
</evidence>